<organism evidence="1 2">
    <name type="scientific">Limosilactobacillus panis</name>
    <dbReference type="NCBI Taxonomy" id="47493"/>
    <lineage>
        <taxon>Bacteria</taxon>
        <taxon>Bacillati</taxon>
        <taxon>Bacillota</taxon>
        <taxon>Bacilli</taxon>
        <taxon>Lactobacillales</taxon>
        <taxon>Lactobacillaceae</taxon>
        <taxon>Limosilactobacillus</taxon>
    </lineage>
</organism>
<comment type="caution">
    <text evidence="1">The sequence shown here is derived from an EMBL/GenBank/DDBJ whole genome shotgun (WGS) entry which is preliminary data.</text>
</comment>
<gene>
    <name evidence="1" type="ORF">QUW46_01460</name>
</gene>
<dbReference type="EMBL" id="JAUDEO010000005">
    <property type="protein sequence ID" value="MDM8333253.1"/>
    <property type="molecule type" value="Genomic_DNA"/>
</dbReference>
<dbReference type="Proteomes" id="UP001529423">
    <property type="component" value="Unassembled WGS sequence"/>
</dbReference>
<evidence type="ECO:0000313" key="1">
    <source>
        <dbReference type="EMBL" id="MDM8333253.1"/>
    </source>
</evidence>
<dbReference type="RefSeq" id="WP_289558936.1">
    <property type="nucleotide sequence ID" value="NZ_JAUDEO010000005.1"/>
</dbReference>
<reference evidence="1 2" key="3">
    <citation type="submission" date="2023-06" db="EMBL/GenBank/DDBJ databases">
        <authorList>
            <person name="Zeman M."/>
            <person name="Kubasova T."/>
            <person name="Jahodarova E."/>
            <person name="Nykrynova M."/>
            <person name="Rychlik I."/>
        </authorList>
    </citation>
    <scope>NUCLEOTIDE SEQUENCE [LARGE SCALE GENOMIC DNA]</scope>
    <source>
        <strain evidence="1 2">105_WCHN</strain>
    </source>
</reference>
<name>A0ABT7VKK1_9LACO</name>
<accession>A0ABT7VKK1</accession>
<evidence type="ECO:0000313" key="2">
    <source>
        <dbReference type="Proteomes" id="UP001529423"/>
    </source>
</evidence>
<protein>
    <submittedName>
        <fullName evidence="1">Uncharacterized protein</fullName>
    </submittedName>
</protein>
<sequence>MKFNRHFYKTNSFLFGLALVLAPLVDLVVDHDPLGRLLDFSCQAFWGAFLAGRPGSAPVLDGRVVFAKNF</sequence>
<reference evidence="1 2" key="1">
    <citation type="submission" date="2023-06" db="EMBL/GenBank/DDBJ databases">
        <title>Identification and characterization of horizontal gene transfer across gut microbiota members of farm animals based on homology search.</title>
        <authorList>
            <person name="Schwarzerova J."/>
            <person name="Nykrynova M."/>
            <person name="Jureckova K."/>
            <person name="Cejkova D."/>
            <person name="Rychlik I."/>
        </authorList>
    </citation>
    <scope>NUCLEOTIDE SEQUENCE [LARGE SCALE GENOMIC DNA]</scope>
    <source>
        <strain evidence="1 2">105_WCHN</strain>
    </source>
</reference>
<keyword evidence="2" id="KW-1185">Reference proteome</keyword>
<proteinExistence type="predicted"/>
<reference evidence="2" key="2">
    <citation type="submission" date="2023-06" db="EMBL/GenBank/DDBJ databases">
        <title>Identification and characterization of horizontal gene transfer across gut microbiota members of farm animals based on homology search.</title>
        <authorList>
            <person name="Zeman M."/>
            <person name="Kubasova T."/>
            <person name="Jahodarova E."/>
            <person name="Nykrynova M."/>
            <person name="Rychlik I."/>
        </authorList>
    </citation>
    <scope>NUCLEOTIDE SEQUENCE [LARGE SCALE GENOMIC DNA]</scope>
    <source>
        <strain evidence="2">105_WCHN</strain>
    </source>
</reference>